<dbReference type="SUPFAM" id="SSF57924">
    <property type="entry name" value="Inhibitor of apoptosis (IAP) repeat"/>
    <property type="match status" value="1"/>
</dbReference>
<dbReference type="AlphaFoldDB" id="A0A8B6D1W4"/>
<dbReference type="Pfam" id="PF00653">
    <property type="entry name" value="BIR"/>
    <property type="match status" value="1"/>
</dbReference>
<comment type="caution">
    <text evidence="2">The sequence shown here is derived from an EMBL/GenBank/DDBJ whole genome shotgun (WGS) entry which is preliminary data.</text>
</comment>
<evidence type="ECO:0000313" key="3">
    <source>
        <dbReference type="Proteomes" id="UP000596742"/>
    </source>
</evidence>
<keyword evidence="1" id="KW-0812">Transmembrane</keyword>
<dbReference type="PROSITE" id="PS50143">
    <property type="entry name" value="BIR_REPEAT_2"/>
    <property type="match status" value="1"/>
</dbReference>
<sequence length="344" mass="39276">MITILNTKSQVYCKDSIHGKRMVVLKRSFNSYLINLCIKGVHTKRDYTIKSIIVLKINSGVTLWSQYGFYCTGCWLLALVILLKSSMLLFTNIHSHIVIYNLSQLNTNKRSCCSIPRHAYPKIALHSSAFVLLFSKLSMEAFKIFTHIIHKLFAEISVNRLLMSYCSKHHLKNINKDKDKMSLKSFLKQNVQPLKPRQIFNVFPIHGKTSDPATTRQQRGNFLIPEKSMENGGTVNASARGRNESNTLMSERRMESELLRLSTLCNFPVFGISLLRLAEYGFYSEGNNDELVCYSCGNRVKGWTPKSDHSDVNNHYSNCQHIRKKKFVVPLDASGCSEDFTQMG</sequence>
<dbReference type="InterPro" id="IPR001370">
    <property type="entry name" value="BIR_rpt"/>
</dbReference>
<keyword evidence="1" id="KW-1133">Transmembrane helix</keyword>
<protein>
    <submittedName>
        <fullName evidence="2">Uncharacterized protein</fullName>
    </submittedName>
</protein>
<organism evidence="2 3">
    <name type="scientific">Mytilus galloprovincialis</name>
    <name type="common">Mediterranean mussel</name>
    <dbReference type="NCBI Taxonomy" id="29158"/>
    <lineage>
        <taxon>Eukaryota</taxon>
        <taxon>Metazoa</taxon>
        <taxon>Spiralia</taxon>
        <taxon>Lophotrochozoa</taxon>
        <taxon>Mollusca</taxon>
        <taxon>Bivalvia</taxon>
        <taxon>Autobranchia</taxon>
        <taxon>Pteriomorphia</taxon>
        <taxon>Mytilida</taxon>
        <taxon>Mytiloidea</taxon>
        <taxon>Mytilidae</taxon>
        <taxon>Mytilinae</taxon>
        <taxon>Mytilus</taxon>
    </lineage>
</organism>
<reference evidence="2" key="1">
    <citation type="submission" date="2018-11" db="EMBL/GenBank/DDBJ databases">
        <authorList>
            <person name="Alioto T."/>
            <person name="Alioto T."/>
        </authorList>
    </citation>
    <scope>NUCLEOTIDE SEQUENCE</scope>
</reference>
<dbReference type="SMART" id="SM00238">
    <property type="entry name" value="BIR"/>
    <property type="match status" value="1"/>
</dbReference>
<dbReference type="Proteomes" id="UP000596742">
    <property type="component" value="Unassembled WGS sequence"/>
</dbReference>
<keyword evidence="1" id="KW-0472">Membrane</keyword>
<evidence type="ECO:0000313" key="2">
    <source>
        <dbReference type="EMBL" id="VDI12466.1"/>
    </source>
</evidence>
<gene>
    <name evidence="2" type="ORF">MGAL_10B066609</name>
</gene>
<name>A0A8B6D1W4_MYTGA</name>
<keyword evidence="3" id="KW-1185">Reference proteome</keyword>
<evidence type="ECO:0000256" key="1">
    <source>
        <dbReference type="SAM" id="Phobius"/>
    </source>
</evidence>
<feature type="transmembrane region" description="Helical" evidence="1">
    <location>
        <begin position="64"/>
        <end position="83"/>
    </location>
</feature>
<dbReference type="EMBL" id="UYJE01002634">
    <property type="protein sequence ID" value="VDI12466.1"/>
    <property type="molecule type" value="Genomic_DNA"/>
</dbReference>
<proteinExistence type="predicted"/>
<dbReference type="Gene3D" id="1.10.1170.10">
    <property type="entry name" value="Inhibitor Of Apoptosis Protein (2mihbC-IAP-1), Chain A"/>
    <property type="match status" value="1"/>
</dbReference>
<accession>A0A8B6D1W4</accession>